<proteinExistence type="predicted"/>
<keyword evidence="1" id="KW-0677">Repeat</keyword>
<dbReference type="PROSITE" id="PS51257">
    <property type="entry name" value="PROKAR_LIPOPROTEIN"/>
    <property type="match status" value="1"/>
</dbReference>
<comment type="caution">
    <text evidence="3">The sequence shown here is derived from an EMBL/GenBank/DDBJ whole genome shotgun (WGS) entry which is preliminary data.</text>
</comment>
<evidence type="ECO:0000313" key="4">
    <source>
        <dbReference type="Proteomes" id="UP000468388"/>
    </source>
</evidence>
<dbReference type="SUPFAM" id="SSF81296">
    <property type="entry name" value="E set domains"/>
    <property type="match status" value="1"/>
</dbReference>
<dbReference type="InterPro" id="IPR002909">
    <property type="entry name" value="IPT_dom"/>
</dbReference>
<dbReference type="RefSeq" id="WP_157298447.1">
    <property type="nucleotide sequence ID" value="NZ_BAAAZB010000005.1"/>
</dbReference>
<reference evidence="3 4" key="1">
    <citation type="submission" date="2019-12" db="EMBL/GenBank/DDBJ databases">
        <title>The draft genomic sequence of strain Chitinophaga oryziterrae JCM 16595.</title>
        <authorList>
            <person name="Zhang X."/>
        </authorList>
    </citation>
    <scope>NUCLEOTIDE SEQUENCE [LARGE SCALE GENOMIC DNA]</scope>
    <source>
        <strain evidence="3 4">JCM 16595</strain>
    </source>
</reference>
<evidence type="ECO:0000259" key="2">
    <source>
        <dbReference type="Pfam" id="PF01833"/>
    </source>
</evidence>
<sequence>MIRYIIAGCLIFFTACKKDNGFTHSAGSPMSVDHFTPEQGGGATSILITGSNFSTDTAAISVTINGNKLAITGASATQVMAVVPARCGSGKVVVKVGSDSVVSTDIFNYVFTRTVTTIAGNGTAGFSNGQGADVMFNFNGQPWYRSKGITVDDNLNLYIADPGNHCIRKIDDKGNVTTFAGNPNAAGYANGQGLAAQFSLPYDIAIDAQGNLYTADPGNWDIRKITPDGTAVLVGWASQEPWSIAIDPTTGFLYYSNFSNSGNVYKMDTDGSSTTVIQGLNKPAGMHFDKDGNLFIAIADDHVVKRFDKNTWAETTIAGQAGTPGYVNGAGMDARFANPFGLTVDAASNVYVAGNGTVDGSTSNVDQSIRFIAGGSWVVGTYAGSGSAGYADAIGEAAAFSAPGGVAVDKNGVVYVLDKNNNRIRKIVSQ</sequence>
<dbReference type="Gene3D" id="2.60.40.10">
    <property type="entry name" value="Immunoglobulins"/>
    <property type="match status" value="1"/>
</dbReference>
<dbReference type="OrthoDB" id="791543at2"/>
<dbReference type="InterPro" id="IPR014756">
    <property type="entry name" value="Ig_E-set"/>
</dbReference>
<dbReference type="Pfam" id="PF01436">
    <property type="entry name" value="NHL"/>
    <property type="match status" value="1"/>
</dbReference>
<accession>A0A6N8J3Q1</accession>
<dbReference type="InterPro" id="IPR011042">
    <property type="entry name" value="6-blade_b-propeller_TolB-like"/>
</dbReference>
<evidence type="ECO:0000256" key="1">
    <source>
        <dbReference type="ARBA" id="ARBA00022737"/>
    </source>
</evidence>
<keyword evidence="4" id="KW-1185">Reference proteome</keyword>
<dbReference type="SUPFAM" id="SSF63829">
    <property type="entry name" value="Calcium-dependent phosphotriesterase"/>
    <property type="match status" value="1"/>
</dbReference>
<dbReference type="Pfam" id="PF01833">
    <property type="entry name" value="TIG"/>
    <property type="match status" value="1"/>
</dbReference>
<dbReference type="Gene3D" id="2.120.10.30">
    <property type="entry name" value="TolB, C-terminal domain"/>
    <property type="match status" value="1"/>
</dbReference>
<dbReference type="EMBL" id="WRXO01000001">
    <property type="protein sequence ID" value="MVT39800.1"/>
    <property type="molecule type" value="Genomic_DNA"/>
</dbReference>
<dbReference type="InterPro" id="IPR013783">
    <property type="entry name" value="Ig-like_fold"/>
</dbReference>
<dbReference type="PANTHER" id="PTHR13833:SF71">
    <property type="entry name" value="NHL DOMAIN-CONTAINING PROTEIN"/>
    <property type="match status" value="1"/>
</dbReference>
<dbReference type="Gene3D" id="2.40.10.500">
    <property type="match status" value="1"/>
</dbReference>
<feature type="domain" description="IPT/TIG" evidence="2">
    <location>
        <begin position="36"/>
        <end position="103"/>
    </location>
</feature>
<dbReference type="InterPro" id="IPR001258">
    <property type="entry name" value="NHL_repeat"/>
</dbReference>
<dbReference type="PANTHER" id="PTHR13833">
    <property type="match status" value="1"/>
</dbReference>
<dbReference type="Proteomes" id="UP000468388">
    <property type="component" value="Unassembled WGS sequence"/>
</dbReference>
<dbReference type="CDD" id="cd00603">
    <property type="entry name" value="IPT_PCSR"/>
    <property type="match status" value="1"/>
</dbReference>
<dbReference type="AlphaFoldDB" id="A0A6N8J3Q1"/>
<name>A0A6N8J3Q1_9BACT</name>
<organism evidence="3 4">
    <name type="scientific">Chitinophaga oryziterrae</name>
    <dbReference type="NCBI Taxonomy" id="1031224"/>
    <lineage>
        <taxon>Bacteria</taxon>
        <taxon>Pseudomonadati</taxon>
        <taxon>Bacteroidota</taxon>
        <taxon>Chitinophagia</taxon>
        <taxon>Chitinophagales</taxon>
        <taxon>Chitinophagaceae</taxon>
        <taxon>Chitinophaga</taxon>
    </lineage>
</organism>
<evidence type="ECO:0000313" key="3">
    <source>
        <dbReference type="EMBL" id="MVT39800.1"/>
    </source>
</evidence>
<gene>
    <name evidence="3" type="ORF">GO495_04330</name>
</gene>
<protein>
    <recommendedName>
        <fullName evidence="2">IPT/TIG domain-containing protein</fullName>
    </recommendedName>
</protein>